<comment type="caution">
    <text evidence="1">The sequence shown here is derived from an EMBL/GenBank/DDBJ whole genome shotgun (WGS) entry which is preliminary data.</text>
</comment>
<proteinExistence type="predicted"/>
<protein>
    <submittedName>
        <fullName evidence="1">Uncharacterized protein</fullName>
    </submittedName>
</protein>
<accession>A0ACB7ZZL9</accession>
<sequence length="236" mass="26050">MTTICSAVNCHKLVAPDDFKKTGERYKTCRSCRMKSNMRYWTMQKGSENWVRRGRGRGRRAGMRTIANRTGKMANGQASRGGKASGGNTGADVVDDESGDEWESYDGQDAKSDESDDIVVIGSDGEPEVEILGYRLGPADVKVGSSREGPGGSRLNGKRKRNHDNGKHGGSDDDDSGDDNDCTDELAALQGRRDFLQHIVDAMIEMNTIEARLRVLRSAESRDLDGSRMKKKQRRM</sequence>
<organism evidence="1 2">
    <name type="scientific">Hygrophoropsis aurantiaca</name>
    <dbReference type="NCBI Taxonomy" id="72124"/>
    <lineage>
        <taxon>Eukaryota</taxon>
        <taxon>Fungi</taxon>
        <taxon>Dikarya</taxon>
        <taxon>Basidiomycota</taxon>
        <taxon>Agaricomycotina</taxon>
        <taxon>Agaricomycetes</taxon>
        <taxon>Agaricomycetidae</taxon>
        <taxon>Boletales</taxon>
        <taxon>Coniophorineae</taxon>
        <taxon>Hygrophoropsidaceae</taxon>
        <taxon>Hygrophoropsis</taxon>
    </lineage>
</organism>
<name>A0ACB7ZZL9_9AGAM</name>
<dbReference type="Proteomes" id="UP000790377">
    <property type="component" value="Unassembled WGS sequence"/>
</dbReference>
<evidence type="ECO:0000313" key="1">
    <source>
        <dbReference type="EMBL" id="KAH7906500.1"/>
    </source>
</evidence>
<reference evidence="1" key="1">
    <citation type="journal article" date="2021" name="New Phytol.">
        <title>Evolutionary innovations through gain and loss of genes in the ectomycorrhizal Boletales.</title>
        <authorList>
            <person name="Wu G."/>
            <person name="Miyauchi S."/>
            <person name="Morin E."/>
            <person name="Kuo A."/>
            <person name="Drula E."/>
            <person name="Varga T."/>
            <person name="Kohler A."/>
            <person name="Feng B."/>
            <person name="Cao Y."/>
            <person name="Lipzen A."/>
            <person name="Daum C."/>
            <person name="Hundley H."/>
            <person name="Pangilinan J."/>
            <person name="Johnson J."/>
            <person name="Barry K."/>
            <person name="LaButti K."/>
            <person name="Ng V."/>
            <person name="Ahrendt S."/>
            <person name="Min B."/>
            <person name="Choi I.G."/>
            <person name="Park H."/>
            <person name="Plett J.M."/>
            <person name="Magnuson J."/>
            <person name="Spatafora J.W."/>
            <person name="Nagy L.G."/>
            <person name="Henrissat B."/>
            <person name="Grigoriev I.V."/>
            <person name="Yang Z.L."/>
            <person name="Xu J."/>
            <person name="Martin F.M."/>
        </authorList>
    </citation>
    <scope>NUCLEOTIDE SEQUENCE</scope>
    <source>
        <strain evidence="1">ATCC 28755</strain>
    </source>
</reference>
<dbReference type="EMBL" id="MU268011">
    <property type="protein sequence ID" value="KAH7906500.1"/>
    <property type="molecule type" value="Genomic_DNA"/>
</dbReference>
<gene>
    <name evidence="1" type="ORF">BJ138DRAFT_628028</name>
</gene>
<keyword evidence="2" id="KW-1185">Reference proteome</keyword>
<evidence type="ECO:0000313" key="2">
    <source>
        <dbReference type="Proteomes" id="UP000790377"/>
    </source>
</evidence>